<accession>A0A164TAP6</accession>
<dbReference type="EMBL" id="KV419411">
    <property type="protein sequence ID" value="KZS92216.1"/>
    <property type="molecule type" value="Genomic_DNA"/>
</dbReference>
<evidence type="ECO:0000313" key="1">
    <source>
        <dbReference type="EMBL" id="KZS92216.1"/>
    </source>
</evidence>
<reference evidence="1 2" key="1">
    <citation type="journal article" date="2016" name="Mol. Biol. Evol.">
        <title>Comparative Genomics of Early-Diverging Mushroom-Forming Fungi Provides Insights into the Origins of Lignocellulose Decay Capabilities.</title>
        <authorList>
            <person name="Nagy L.G."/>
            <person name="Riley R."/>
            <person name="Tritt A."/>
            <person name="Adam C."/>
            <person name="Daum C."/>
            <person name="Floudas D."/>
            <person name="Sun H."/>
            <person name="Yadav J.S."/>
            <person name="Pangilinan J."/>
            <person name="Larsson K.H."/>
            <person name="Matsuura K."/>
            <person name="Barry K."/>
            <person name="Labutti K."/>
            <person name="Kuo R."/>
            <person name="Ohm R.A."/>
            <person name="Bhattacharya S.S."/>
            <person name="Shirouzu T."/>
            <person name="Yoshinaga Y."/>
            <person name="Martin F.M."/>
            <person name="Grigoriev I.V."/>
            <person name="Hibbett D.S."/>
        </authorList>
    </citation>
    <scope>NUCLEOTIDE SEQUENCE [LARGE SCALE GENOMIC DNA]</scope>
    <source>
        <strain evidence="1 2">HHB9708</strain>
    </source>
</reference>
<name>A0A164TAP6_9AGAM</name>
<gene>
    <name evidence="1" type="ORF">SISNIDRAFT_455972</name>
</gene>
<dbReference type="AlphaFoldDB" id="A0A164TAP6"/>
<sequence length="207" mass="23494">MDGIIERSRRDINKAQYKINAAIDERWEKKTREKIASFDDSRLTPADRSREWFSSLFTGKDLKSARVAKQAEAMWADALIWFKQNRGEQLKERHEKVMKEATDLRGPVKDLRDRVKEALSKTDSVSAKLSEGLDALGRVKDALDPIKNRSKDAGIAFTSESLKRKLAAIVVCIDENQIAVGRFLALPSAPDHALRRLELEFNDLEGI</sequence>
<dbReference type="Proteomes" id="UP000076722">
    <property type="component" value="Unassembled WGS sequence"/>
</dbReference>
<evidence type="ECO:0000313" key="2">
    <source>
        <dbReference type="Proteomes" id="UP000076722"/>
    </source>
</evidence>
<organism evidence="1 2">
    <name type="scientific">Sistotremastrum niveocremeum HHB9708</name>
    <dbReference type="NCBI Taxonomy" id="1314777"/>
    <lineage>
        <taxon>Eukaryota</taxon>
        <taxon>Fungi</taxon>
        <taxon>Dikarya</taxon>
        <taxon>Basidiomycota</taxon>
        <taxon>Agaricomycotina</taxon>
        <taxon>Agaricomycetes</taxon>
        <taxon>Sistotremastrales</taxon>
        <taxon>Sistotremastraceae</taxon>
        <taxon>Sertulicium</taxon>
        <taxon>Sertulicium niveocremeum</taxon>
    </lineage>
</organism>
<keyword evidence="2" id="KW-1185">Reference proteome</keyword>
<proteinExistence type="predicted"/>
<protein>
    <submittedName>
        <fullName evidence="1">Uncharacterized protein</fullName>
    </submittedName>
</protein>